<evidence type="ECO:0000256" key="4">
    <source>
        <dbReference type="ARBA" id="ARBA00022664"/>
    </source>
</evidence>
<comment type="function">
    <text evidence="8">Plays a role in pre-mRNA splicing as a core component of the spliceosomal U1, U2, U4 and U5 small nuclear ribonucleoproteins (snRNPs), the building blocks of the spliceosome. Component of both the pre-catalytic spliceosome B complex and activated spliceosome C complexes. As a component of the minor spliceosome, involved in the splicing of U12-type introns in pre-mRNAs.</text>
</comment>
<dbReference type="Gene3D" id="2.30.30.100">
    <property type="match status" value="1"/>
</dbReference>
<dbReference type="GeneTree" id="ENSGT00960000191014"/>
<name>A0A8C6CVR6_MOSMO</name>
<evidence type="ECO:0000256" key="8">
    <source>
        <dbReference type="RuleBase" id="RU365051"/>
    </source>
</evidence>
<reference evidence="9" key="2">
    <citation type="submission" date="2025-09" db="UniProtKB">
        <authorList>
            <consortium name="Ensembl"/>
        </authorList>
    </citation>
    <scope>IDENTIFICATION</scope>
</reference>
<keyword evidence="5 8" id="KW-0508">mRNA splicing</keyword>
<comment type="subcellular location">
    <subcellularLocation>
        <location evidence="8">Cytoplasm</location>
        <location evidence="8">Cytosol</location>
    </subcellularLocation>
    <subcellularLocation>
        <location evidence="1 8">Nucleus</location>
    </subcellularLocation>
    <text evidence="8">SMN-mediated assembly into core snRNPs occurs in the cytosol before SMN-mediated transport to the nucleus to be included in spliceosomes.</text>
</comment>
<evidence type="ECO:0000256" key="7">
    <source>
        <dbReference type="ARBA" id="ARBA00023274"/>
    </source>
</evidence>
<dbReference type="GO" id="GO:0005829">
    <property type="term" value="C:cytosol"/>
    <property type="evidence" value="ECO:0007669"/>
    <property type="project" value="UniProtKB-SubCell"/>
</dbReference>
<sequence length="76" mass="8439">LVLRNLKEIWTQVAKSGKGKKSKPVNKDHGISKMLLCKDSVTIVSQNPLIACKWRPPPCHPNSPPCFVKTCPLYLG</sequence>
<evidence type="ECO:0000256" key="6">
    <source>
        <dbReference type="ARBA" id="ARBA00023242"/>
    </source>
</evidence>
<evidence type="ECO:0000313" key="10">
    <source>
        <dbReference type="Proteomes" id="UP000694544"/>
    </source>
</evidence>
<evidence type="ECO:0000256" key="1">
    <source>
        <dbReference type="ARBA" id="ARBA00004123"/>
    </source>
</evidence>
<keyword evidence="3 8" id="KW-0963">Cytoplasm</keyword>
<evidence type="ECO:0000256" key="2">
    <source>
        <dbReference type="ARBA" id="ARBA00008146"/>
    </source>
</evidence>
<evidence type="ECO:0000256" key="3">
    <source>
        <dbReference type="ARBA" id="ARBA00022490"/>
    </source>
</evidence>
<dbReference type="GO" id="GO:0008380">
    <property type="term" value="P:RNA splicing"/>
    <property type="evidence" value="ECO:0007669"/>
    <property type="project" value="UniProtKB-KW"/>
</dbReference>
<dbReference type="InterPro" id="IPR027248">
    <property type="entry name" value="Sm_D2"/>
</dbReference>
<comment type="similarity">
    <text evidence="2 8">Belongs to the snRNP core protein family.</text>
</comment>
<gene>
    <name evidence="8" type="primary">SNRPD2</name>
</gene>
<keyword evidence="7 8" id="KW-0687">Ribonucleoprotein</keyword>
<dbReference type="Ensembl" id="ENSMMST00000007810.1">
    <property type="protein sequence ID" value="ENSMMSP00000007054.1"/>
    <property type="gene ID" value="ENSMMSG00000005471.1"/>
</dbReference>
<proteinExistence type="inferred from homology"/>
<evidence type="ECO:0000313" key="9">
    <source>
        <dbReference type="Ensembl" id="ENSMMSP00000007054.1"/>
    </source>
</evidence>
<keyword evidence="4 8" id="KW-0507">mRNA processing</keyword>
<organism evidence="9 10">
    <name type="scientific">Moschus moschiferus</name>
    <name type="common">Siberian musk deer</name>
    <name type="synonym">Moschus sibiricus</name>
    <dbReference type="NCBI Taxonomy" id="68415"/>
    <lineage>
        <taxon>Eukaryota</taxon>
        <taxon>Metazoa</taxon>
        <taxon>Chordata</taxon>
        <taxon>Craniata</taxon>
        <taxon>Vertebrata</taxon>
        <taxon>Euteleostomi</taxon>
        <taxon>Mammalia</taxon>
        <taxon>Eutheria</taxon>
        <taxon>Laurasiatheria</taxon>
        <taxon>Artiodactyla</taxon>
        <taxon>Ruminantia</taxon>
        <taxon>Pecora</taxon>
        <taxon>Moschidae</taxon>
        <taxon>Moschus</taxon>
    </lineage>
</organism>
<evidence type="ECO:0000256" key="5">
    <source>
        <dbReference type="ARBA" id="ARBA00023187"/>
    </source>
</evidence>
<keyword evidence="10" id="KW-1185">Reference proteome</keyword>
<dbReference type="AlphaFoldDB" id="A0A8C6CVR6"/>
<keyword evidence="6 8" id="KW-0539">Nucleus</keyword>
<dbReference type="GO" id="GO:0030532">
    <property type="term" value="C:small nuclear ribonucleoprotein complex"/>
    <property type="evidence" value="ECO:0007669"/>
    <property type="project" value="InterPro"/>
</dbReference>
<dbReference type="PANTHER" id="PTHR12777">
    <property type="entry name" value="SMALL NUCLEAR RIBONUCLEOPROTEIN SM D2"/>
    <property type="match status" value="1"/>
</dbReference>
<protein>
    <recommendedName>
        <fullName evidence="8">Small nuclear ribonucleoprotein Sm D2</fullName>
        <shortName evidence="8">Sm-D2</shortName>
    </recommendedName>
    <alternativeName>
        <fullName evidence="8">snRNP core protein D2</fullName>
    </alternativeName>
</protein>
<dbReference type="Proteomes" id="UP000694544">
    <property type="component" value="Unplaced"/>
</dbReference>
<dbReference type="GO" id="GO:0006397">
    <property type="term" value="P:mRNA processing"/>
    <property type="evidence" value="ECO:0007669"/>
    <property type="project" value="UniProtKB-KW"/>
</dbReference>
<accession>A0A8C6CVR6</accession>
<reference evidence="9" key="1">
    <citation type="submission" date="2025-08" db="UniProtKB">
        <authorList>
            <consortium name="Ensembl"/>
        </authorList>
    </citation>
    <scope>IDENTIFICATION</scope>
</reference>